<dbReference type="Proteomes" id="UP000075243">
    <property type="component" value="Chromosome 1"/>
</dbReference>
<organism evidence="1 2">
    <name type="scientific">Cajanus cajan</name>
    <name type="common">Pigeon pea</name>
    <name type="synonym">Cajanus indicus</name>
    <dbReference type="NCBI Taxonomy" id="3821"/>
    <lineage>
        <taxon>Eukaryota</taxon>
        <taxon>Viridiplantae</taxon>
        <taxon>Streptophyta</taxon>
        <taxon>Embryophyta</taxon>
        <taxon>Tracheophyta</taxon>
        <taxon>Spermatophyta</taxon>
        <taxon>Magnoliopsida</taxon>
        <taxon>eudicotyledons</taxon>
        <taxon>Gunneridae</taxon>
        <taxon>Pentapetalae</taxon>
        <taxon>rosids</taxon>
        <taxon>fabids</taxon>
        <taxon>Fabales</taxon>
        <taxon>Fabaceae</taxon>
        <taxon>Papilionoideae</taxon>
        <taxon>50 kb inversion clade</taxon>
        <taxon>NPAAA clade</taxon>
        <taxon>indigoferoid/millettioid clade</taxon>
        <taxon>Phaseoleae</taxon>
        <taxon>Cajanus</taxon>
    </lineage>
</organism>
<feature type="non-terminal residue" evidence="1">
    <location>
        <position position="1"/>
    </location>
</feature>
<name>A0A151UBN3_CAJCA</name>
<dbReference type="EMBL" id="CM003603">
    <property type="protein sequence ID" value="KYP76737.1"/>
    <property type="molecule type" value="Genomic_DNA"/>
</dbReference>
<protein>
    <recommendedName>
        <fullName evidence="3">Retrovirus-related Pol polyprotein from transposon TNT 1-94</fullName>
    </recommendedName>
</protein>
<reference evidence="1 2" key="1">
    <citation type="journal article" date="2012" name="Nat. Biotechnol.">
        <title>Draft genome sequence of pigeonpea (Cajanus cajan), an orphan legume crop of resource-poor farmers.</title>
        <authorList>
            <person name="Varshney R.K."/>
            <person name="Chen W."/>
            <person name="Li Y."/>
            <person name="Bharti A.K."/>
            <person name="Saxena R.K."/>
            <person name="Schlueter J.A."/>
            <person name="Donoghue M.T."/>
            <person name="Azam S."/>
            <person name="Fan G."/>
            <person name="Whaley A.M."/>
            <person name="Farmer A.D."/>
            <person name="Sheridan J."/>
            <person name="Iwata A."/>
            <person name="Tuteja R."/>
            <person name="Penmetsa R.V."/>
            <person name="Wu W."/>
            <person name="Upadhyaya H.D."/>
            <person name="Yang S.P."/>
            <person name="Shah T."/>
            <person name="Saxena K.B."/>
            <person name="Michael T."/>
            <person name="McCombie W.R."/>
            <person name="Yang B."/>
            <person name="Zhang G."/>
            <person name="Yang H."/>
            <person name="Wang J."/>
            <person name="Spillane C."/>
            <person name="Cook D.R."/>
            <person name="May G.D."/>
            <person name="Xu X."/>
            <person name="Jackson S.A."/>
        </authorList>
    </citation>
    <scope>NUCLEOTIDE SEQUENCE [LARGE SCALE GENOMIC DNA]</scope>
    <source>
        <strain evidence="2">cv. Asha</strain>
    </source>
</reference>
<sequence>VMTTDGTLMPLEGIGFVSISHMSILDVYDISNLTMNLAFVSQLYDFCYLISFHLSSCYVYDLQIRK</sequence>
<accession>A0A151UBN3</accession>
<gene>
    <name evidence="1" type="ORF">KK1_020990</name>
</gene>
<evidence type="ECO:0008006" key="3">
    <source>
        <dbReference type="Google" id="ProtNLM"/>
    </source>
</evidence>
<proteinExistence type="predicted"/>
<dbReference type="Gramene" id="C.cajan_20384.t">
    <property type="protein sequence ID" value="C.cajan_20384.t.cds1"/>
    <property type="gene ID" value="C.cajan_20384"/>
</dbReference>
<evidence type="ECO:0000313" key="2">
    <source>
        <dbReference type="Proteomes" id="UP000075243"/>
    </source>
</evidence>
<evidence type="ECO:0000313" key="1">
    <source>
        <dbReference type="EMBL" id="KYP76737.1"/>
    </source>
</evidence>
<dbReference type="AlphaFoldDB" id="A0A151UBN3"/>
<keyword evidence="2" id="KW-1185">Reference proteome</keyword>